<dbReference type="Gene3D" id="3.40.50.720">
    <property type="entry name" value="NAD(P)-binding Rossmann-like Domain"/>
    <property type="match status" value="1"/>
</dbReference>
<dbReference type="PRINTS" id="PR00081">
    <property type="entry name" value="GDHRDH"/>
</dbReference>
<dbReference type="PANTHER" id="PTHR43008">
    <property type="entry name" value="BENZIL REDUCTASE"/>
    <property type="match status" value="1"/>
</dbReference>
<dbReference type="PANTHER" id="PTHR43008:SF4">
    <property type="entry name" value="CHAIN DEHYDROGENASE, PUTATIVE (AFU_ORTHOLOGUE AFUA_4G08710)-RELATED"/>
    <property type="match status" value="1"/>
</dbReference>
<sequence length="333" mass="36857">MFSIDYSGKIVFITGGGRGIGFALTEAFAEAGATVVITYNSRDPSEHVRAVSKKFGVPIHVYYCPAEESKRIDEVIELASREVGEVDIVIANAGMSQWVEMIDMKDTDLRRMFDVNLVAPLFLARAFTRHWLGLPAAISENETAQGSRKDGVKLNKKIVFISSISGLVNMSPQYQVAYNASKAGLTMASKSLAGEWAKYGITVNSISPGYVSTDMIKNPPPGEGEKWVAKWNEMTPVGRFADPKEIGDTLVLMCSDKASTFMTGHDLVIDGGMYIETATCDSTHWLPRLHYLLIKKHRGPIDFGSFRVRTEYESENTNTIAPEREAKKSRKRI</sequence>
<dbReference type="SUPFAM" id="SSF51735">
    <property type="entry name" value="NAD(P)-binding Rossmann-fold domains"/>
    <property type="match status" value="1"/>
</dbReference>
<dbReference type="GO" id="GO:0050664">
    <property type="term" value="F:oxidoreductase activity, acting on NAD(P)H, oxygen as acceptor"/>
    <property type="evidence" value="ECO:0007669"/>
    <property type="project" value="TreeGrafter"/>
</dbReference>
<evidence type="ECO:0000313" key="3">
    <source>
        <dbReference type="EMBL" id="KIR47690.1"/>
    </source>
</evidence>
<evidence type="ECO:0000256" key="1">
    <source>
        <dbReference type="ARBA" id="ARBA00006484"/>
    </source>
</evidence>
<dbReference type="GO" id="GO:0016616">
    <property type="term" value="F:oxidoreductase activity, acting on the CH-OH group of donors, NAD or NADP as acceptor"/>
    <property type="evidence" value="ECO:0007669"/>
    <property type="project" value="UniProtKB-ARBA"/>
</dbReference>
<name>A0A0D0VQY7_CRYGA</name>
<accession>A0A0D0VQY7</accession>
<dbReference type="InterPro" id="IPR036291">
    <property type="entry name" value="NAD(P)-bd_dom_sf"/>
</dbReference>
<comment type="similarity">
    <text evidence="1">Belongs to the short-chain dehydrogenases/reductases (SDR) family.</text>
</comment>
<dbReference type="InterPro" id="IPR002347">
    <property type="entry name" value="SDR_fam"/>
</dbReference>
<gene>
    <name evidence="3" type="ORF">I312_02837</name>
</gene>
<dbReference type="EMBL" id="KN847979">
    <property type="protein sequence ID" value="KIR47690.1"/>
    <property type="molecule type" value="Genomic_DNA"/>
</dbReference>
<evidence type="ECO:0000256" key="2">
    <source>
        <dbReference type="ARBA" id="ARBA00023002"/>
    </source>
</evidence>
<dbReference type="OrthoDB" id="1888931at2759"/>
<reference evidence="3" key="1">
    <citation type="submission" date="2015-01" db="EMBL/GenBank/DDBJ databases">
        <title>The Genome Sequence of Cryptococcus gattii CA1280.</title>
        <authorList>
            <consortium name="The Broad Institute Genomics Platform"/>
            <person name="Cuomo C."/>
            <person name="Litvintseva A."/>
            <person name="Chen Y."/>
            <person name="Heitman J."/>
            <person name="Sun S."/>
            <person name="Springer D."/>
            <person name="Dromer F."/>
            <person name="Young S."/>
            <person name="Zeng Q."/>
            <person name="Gargeya S."/>
            <person name="Abouelleil A."/>
            <person name="Alvarado L."/>
            <person name="Chapman S.B."/>
            <person name="Gainer-Dewar J."/>
            <person name="Goldberg J."/>
            <person name="Griggs A."/>
            <person name="Gujja S."/>
            <person name="Hansen M."/>
            <person name="Howarth C."/>
            <person name="Imamovic A."/>
            <person name="Larimer J."/>
            <person name="Murphy C."/>
            <person name="Naylor J."/>
            <person name="Pearson M."/>
            <person name="Priest M."/>
            <person name="Roberts A."/>
            <person name="Saif S."/>
            <person name="Shea T."/>
            <person name="Sykes S."/>
            <person name="Wortman J."/>
            <person name="Nusbaum C."/>
            <person name="Birren B."/>
        </authorList>
    </citation>
    <scope>NUCLEOTIDE SEQUENCE [LARGE SCALE GENOMIC DNA]</scope>
    <source>
        <strain evidence="3">CA1280</strain>
    </source>
</reference>
<keyword evidence="2" id="KW-0560">Oxidoreductase</keyword>
<dbReference type="PRINTS" id="PR00080">
    <property type="entry name" value="SDRFAMILY"/>
</dbReference>
<dbReference type="AlphaFoldDB" id="A0A0D0VQY7"/>
<organism evidence="3">
    <name type="scientific">Cryptococcus bacillisporus CA1280</name>
    <dbReference type="NCBI Taxonomy" id="1296109"/>
    <lineage>
        <taxon>Eukaryota</taxon>
        <taxon>Fungi</taxon>
        <taxon>Dikarya</taxon>
        <taxon>Basidiomycota</taxon>
        <taxon>Agaricomycotina</taxon>
        <taxon>Tremellomycetes</taxon>
        <taxon>Tremellales</taxon>
        <taxon>Cryptococcaceae</taxon>
        <taxon>Cryptococcus</taxon>
        <taxon>Cryptococcus gattii species complex</taxon>
    </lineage>
</organism>
<protein>
    <submittedName>
        <fullName evidence="3">2,4-dienoyl-CoA reductase</fullName>
    </submittedName>
</protein>
<dbReference type="FunFam" id="3.40.50.720:FF:000421">
    <property type="entry name" value="Probable NADP-dependent mannitol dehydrogenase"/>
    <property type="match status" value="1"/>
</dbReference>
<dbReference type="HOGENOM" id="CLU_010194_1_1_1"/>
<dbReference type="Pfam" id="PF13561">
    <property type="entry name" value="adh_short_C2"/>
    <property type="match status" value="1"/>
</dbReference>
<proteinExistence type="inferred from homology"/>